<dbReference type="Proteomes" id="UP001168540">
    <property type="component" value="Unassembled WGS sequence"/>
</dbReference>
<evidence type="ECO:0000256" key="1">
    <source>
        <dbReference type="SAM" id="Phobius"/>
    </source>
</evidence>
<protein>
    <recommendedName>
        <fullName evidence="4">Transmembrane protein</fullName>
    </recommendedName>
</protein>
<feature type="transmembrane region" description="Helical" evidence="1">
    <location>
        <begin position="23"/>
        <end position="48"/>
    </location>
</feature>
<name>A0ABT7XPU1_9NEIS</name>
<dbReference type="RefSeq" id="WP_289830433.1">
    <property type="nucleotide sequence ID" value="NZ_JAUEDK010000022.1"/>
</dbReference>
<proteinExistence type="predicted"/>
<evidence type="ECO:0000313" key="2">
    <source>
        <dbReference type="EMBL" id="MDN0075791.1"/>
    </source>
</evidence>
<keyword evidence="1" id="KW-0812">Transmembrane</keyword>
<evidence type="ECO:0000313" key="3">
    <source>
        <dbReference type="Proteomes" id="UP001168540"/>
    </source>
</evidence>
<feature type="transmembrane region" description="Helical" evidence="1">
    <location>
        <begin position="69"/>
        <end position="101"/>
    </location>
</feature>
<evidence type="ECO:0008006" key="4">
    <source>
        <dbReference type="Google" id="ProtNLM"/>
    </source>
</evidence>
<sequence length="119" mass="13649">MYQDPEQPVITRLDDQKLNNLTMAVYVLQAISLFVGVTAIVAVIVNYVKLPDVIGTRYESHFRWQIKTFWWALAGYLIGGLLTVVLVGFLVLAITWIWFIYRVVKGYLVFNDGLAIEDH</sequence>
<dbReference type="EMBL" id="JAUEDK010000022">
    <property type="protein sequence ID" value="MDN0075791.1"/>
    <property type="molecule type" value="Genomic_DNA"/>
</dbReference>
<gene>
    <name evidence="2" type="ORF">QU481_12935</name>
</gene>
<accession>A0ABT7XPU1</accession>
<reference evidence="2" key="1">
    <citation type="submission" date="2023-06" db="EMBL/GenBank/DDBJ databases">
        <authorList>
            <person name="Zhang S."/>
        </authorList>
    </citation>
    <scope>NUCLEOTIDE SEQUENCE</scope>
    <source>
        <strain evidence="2">SG2303</strain>
    </source>
</reference>
<keyword evidence="1" id="KW-0472">Membrane</keyword>
<keyword evidence="3" id="KW-1185">Reference proteome</keyword>
<comment type="caution">
    <text evidence="2">The sequence shown here is derived from an EMBL/GenBank/DDBJ whole genome shotgun (WGS) entry which is preliminary data.</text>
</comment>
<organism evidence="2 3">
    <name type="scientific">Crenobacter oryzisoli</name>
    <dbReference type="NCBI Taxonomy" id="3056844"/>
    <lineage>
        <taxon>Bacteria</taxon>
        <taxon>Pseudomonadati</taxon>
        <taxon>Pseudomonadota</taxon>
        <taxon>Betaproteobacteria</taxon>
        <taxon>Neisseriales</taxon>
        <taxon>Neisseriaceae</taxon>
        <taxon>Crenobacter</taxon>
    </lineage>
</organism>
<keyword evidence="1" id="KW-1133">Transmembrane helix</keyword>